<feature type="region of interest" description="Disordered" evidence="4">
    <location>
        <begin position="618"/>
        <end position="656"/>
    </location>
</feature>
<feature type="region of interest" description="Disordered" evidence="4">
    <location>
        <begin position="512"/>
        <end position="558"/>
    </location>
</feature>
<evidence type="ECO:0000313" key="6">
    <source>
        <dbReference type="Proteomes" id="UP001345013"/>
    </source>
</evidence>
<keyword evidence="6" id="KW-1185">Reference proteome</keyword>
<feature type="region of interest" description="Disordered" evidence="4">
    <location>
        <begin position="280"/>
        <end position="427"/>
    </location>
</feature>
<feature type="region of interest" description="Disordered" evidence="4">
    <location>
        <begin position="239"/>
        <end position="258"/>
    </location>
</feature>
<feature type="compositionally biased region" description="Basic and acidic residues" evidence="4">
    <location>
        <begin position="645"/>
        <end position="656"/>
    </location>
</feature>
<evidence type="ECO:0000256" key="4">
    <source>
        <dbReference type="SAM" id="MobiDB-lite"/>
    </source>
</evidence>
<organism evidence="5 6">
    <name type="scientific">Lithohypha guttulata</name>
    <dbReference type="NCBI Taxonomy" id="1690604"/>
    <lineage>
        <taxon>Eukaryota</taxon>
        <taxon>Fungi</taxon>
        <taxon>Dikarya</taxon>
        <taxon>Ascomycota</taxon>
        <taxon>Pezizomycotina</taxon>
        <taxon>Eurotiomycetes</taxon>
        <taxon>Chaetothyriomycetidae</taxon>
        <taxon>Chaetothyriales</taxon>
        <taxon>Trichomeriaceae</taxon>
        <taxon>Lithohypha</taxon>
    </lineage>
</organism>
<feature type="compositionally biased region" description="Basic and acidic residues" evidence="4">
    <location>
        <begin position="355"/>
        <end position="365"/>
    </location>
</feature>
<comment type="similarity">
    <text evidence="2">Belongs to the SNU66/SART1 family.</text>
</comment>
<evidence type="ECO:0000256" key="2">
    <source>
        <dbReference type="ARBA" id="ARBA00006076"/>
    </source>
</evidence>
<dbReference type="EMBL" id="JAVRRG010000043">
    <property type="protein sequence ID" value="KAK5093446.1"/>
    <property type="molecule type" value="Genomic_DNA"/>
</dbReference>
<name>A0ABR0KCG4_9EURO</name>
<reference evidence="5 6" key="1">
    <citation type="submission" date="2023-08" db="EMBL/GenBank/DDBJ databases">
        <title>Black Yeasts Isolated from many extreme environments.</title>
        <authorList>
            <person name="Coleine C."/>
            <person name="Stajich J.E."/>
            <person name="Selbmann L."/>
        </authorList>
    </citation>
    <scope>NUCLEOTIDE SEQUENCE [LARGE SCALE GENOMIC DNA]</scope>
    <source>
        <strain evidence="5 6">CCFEE 5885</strain>
    </source>
</reference>
<evidence type="ECO:0000256" key="1">
    <source>
        <dbReference type="ARBA" id="ARBA00004123"/>
    </source>
</evidence>
<feature type="compositionally biased region" description="Basic and acidic residues" evidence="4">
    <location>
        <begin position="245"/>
        <end position="258"/>
    </location>
</feature>
<accession>A0ABR0KCG4</accession>
<sequence>MDSTAIEQMNKLRKSLGLPLLGGAQADSDGPTFKEKKAGDASDEEPASTLETREAAGYANFKQIQDDEKKRLDREQRKKALQKARDAAARFQRLEGKGLGDVDGDEGQDAKAWLRGQKKRQKDIEKERARRLEEELAERERLAAIQYKSSDLAGVQVAHEVGDFDDEAGDQILTLKDQEIGKDDEDEEGDILENADLLARDKLKEKLDAKKKIRYDIHDEEKQDLLSQYDEKKRKAFTLDAHGSSLEERESKRQAVGEKLKNTISLDSIIKPEIVSDYQELKIKKPKKSSQKNKRQKEADEDDIFPVSTNDNNDAMDVDAPKPRTKAETNFNDDEDLSNALSFSRRAALKKKKLKPEDLVKQLKEEEPETEVPEAEGGIVLDDTTTFLDNLQSRPQDEEIKPGQRTIEKSPEREEQPQAEDGDQPMADSNEAYTIVEGDEQALLDNIARQESQLGTTNPGLSRTGLDEEQTLSNGLGGALALLRSRGLVKENDISDKNTLYRDRQRFINESRLREHDSDQRARLQRERDRLSGKNVGMSQRDREEKARWENERRSQQQSVAAAAAFNKEYKPDVELKYVDDTGRLLNQKEAFKHLSHQFHGKGSGKGKTEKHIKKIEDEKRNLAKSVLDSSSDDRGMQRAQGTMGKRDKVAGVRLG</sequence>
<dbReference type="InterPro" id="IPR005011">
    <property type="entry name" value="SNU66/SART1"/>
</dbReference>
<feature type="compositionally biased region" description="Basic and acidic residues" evidence="4">
    <location>
        <begin position="64"/>
        <end position="100"/>
    </location>
</feature>
<evidence type="ECO:0008006" key="7">
    <source>
        <dbReference type="Google" id="ProtNLM"/>
    </source>
</evidence>
<gene>
    <name evidence="5" type="ORF">LTR24_004299</name>
</gene>
<dbReference type="PANTHER" id="PTHR14152">
    <property type="entry name" value="SQUAMOUS CELL CARCINOMA ANTIGEN RECOGNISED BY CYTOTOXIC T LYMPHOCYTES"/>
    <property type="match status" value="1"/>
</dbReference>
<feature type="compositionally biased region" description="Basic and acidic residues" evidence="4">
    <location>
        <begin position="512"/>
        <end position="532"/>
    </location>
</feature>
<keyword evidence="3" id="KW-0539">Nucleus</keyword>
<proteinExistence type="inferred from homology"/>
<dbReference type="PANTHER" id="PTHR14152:SF5">
    <property type="entry name" value="U4_U6.U5 TRI-SNRNP-ASSOCIATED PROTEIN 1"/>
    <property type="match status" value="1"/>
</dbReference>
<feature type="compositionally biased region" description="Basic and acidic residues" evidence="4">
    <location>
        <begin position="540"/>
        <end position="555"/>
    </location>
</feature>
<comment type="caution">
    <text evidence="5">The sequence shown here is derived from an EMBL/GenBank/DDBJ whole genome shotgun (WGS) entry which is preliminary data.</text>
</comment>
<protein>
    <recommendedName>
        <fullName evidence="7">SART-1 protein</fullName>
    </recommendedName>
</protein>
<dbReference type="Proteomes" id="UP001345013">
    <property type="component" value="Unassembled WGS sequence"/>
</dbReference>
<comment type="subcellular location">
    <subcellularLocation>
        <location evidence="1">Nucleus</location>
    </subcellularLocation>
</comment>
<dbReference type="Pfam" id="PF03343">
    <property type="entry name" value="SART-1"/>
    <property type="match status" value="1"/>
</dbReference>
<feature type="region of interest" description="Disordered" evidence="4">
    <location>
        <begin position="16"/>
        <end position="128"/>
    </location>
</feature>
<feature type="compositionally biased region" description="Polar residues" evidence="4">
    <location>
        <begin position="383"/>
        <end position="394"/>
    </location>
</feature>
<feature type="compositionally biased region" description="Basic residues" evidence="4">
    <location>
        <begin position="284"/>
        <end position="295"/>
    </location>
</feature>
<evidence type="ECO:0000313" key="5">
    <source>
        <dbReference type="EMBL" id="KAK5093446.1"/>
    </source>
</evidence>
<evidence type="ECO:0000256" key="3">
    <source>
        <dbReference type="ARBA" id="ARBA00023242"/>
    </source>
</evidence>
<feature type="compositionally biased region" description="Basic and acidic residues" evidence="4">
    <location>
        <begin position="395"/>
        <end position="416"/>
    </location>
</feature>